<evidence type="ECO:0000256" key="3">
    <source>
        <dbReference type="ARBA" id="ARBA00022989"/>
    </source>
</evidence>
<dbReference type="PANTHER" id="PTHR33048">
    <property type="entry name" value="PTH11-LIKE INTEGRAL MEMBRANE PROTEIN (AFU_ORTHOLOGUE AFUA_5G11245)"/>
    <property type="match status" value="1"/>
</dbReference>
<comment type="subcellular location">
    <subcellularLocation>
        <location evidence="1">Membrane</location>
        <topology evidence="1">Multi-pass membrane protein</topology>
    </subcellularLocation>
</comment>
<dbReference type="EMBL" id="JAQJZL010000009">
    <property type="protein sequence ID" value="KAJ6037840.1"/>
    <property type="molecule type" value="Genomic_DNA"/>
</dbReference>
<feature type="transmembrane region" description="Helical" evidence="6">
    <location>
        <begin position="39"/>
        <end position="61"/>
    </location>
</feature>
<feature type="transmembrane region" description="Helical" evidence="6">
    <location>
        <begin position="116"/>
        <end position="137"/>
    </location>
</feature>
<evidence type="ECO:0000256" key="6">
    <source>
        <dbReference type="SAM" id="Phobius"/>
    </source>
</evidence>
<comment type="caution">
    <text evidence="8">The sequence shown here is derived from an EMBL/GenBank/DDBJ whole genome shotgun (WGS) entry which is preliminary data.</text>
</comment>
<keyword evidence="2 6" id="KW-0812">Transmembrane</keyword>
<evidence type="ECO:0000259" key="7">
    <source>
        <dbReference type="Pfam" id="PF20684"/>
    </source>
</evidence>
<accession>A0AAD6I9F4</accession>
<keyword evidence="3 6" id="KW-1133">Transmembrane helix</keyword>
<comment type="similarity">
    <text evidence="5">Belongs to the SAT4 family.</text>
</comment>
<evidence type="ECO:0000313" key="8">
    <source>
        <dbReference type="EMBL" id="KAJ6037840.1"/>
    </source>
</evidence>
<evidence type="ECO:0000256" key="1">
    <source>
        <dbReference type="ARBA" id="ARBA00004141"/>
    </source>
</evidence>
<protein>
    <recommendedName>
        <fullName evidence="7">Rhodopsin domain-containing protein</fullName>
    </recommendedName>
</protein>
<reference evidence="8" key="2">
    <citation type="submission" date="2023-01" db="EMBL/GenBank/DDBJ databases">
        <authorList>
            <person name="Petersen C."/>
        </authorList>
    </citation>
    <scope>NUCLEOTIDE SEQUENCE</scope>
    <source>
        <strain evidence="8">IBT 15450</strain>
    </source>
</reference>
<evidence type="ECO:0000256" key="4">
    <source>
        <dbReference type="ARBA" id="ARBA00023136"/>
    </source>
</evidence>
<evidence type="ECO:0000313" key="9">
    <source>
        <dbReference type="Proteomes" id="UP001219568"/>
    </source>
</evidence>
<gene>
    <name evidence="8" type="ORF">N7460_007611</name>
</gene>
<dbReference type="InterPro" id="IPR049326">
    <property type="entry name" value="Rhodopsin_dom_fungi"/>
</dbReference>
<dbReference type="Pfam" id="PF20684">
    <property type="entry name" value="Fung_rhodopsin"/>
    <property type="match status" value="1"/>
</dbReference>
<dbReference type="InterPro" id="IPR052337">
    <property type="entry name" value="SAT4-like"/>
</dbReference>
<sequence length="246" mass="27150">MKAPSLVILFWVLGGVATVVVALRIFAKTRIGRLKVDDATMMIAWALTIIASILFTIAVHYGYGQDIGEFSFNSAVHVFKFYIITQACVIGSSTAGRVAFILYLQAILGGEKKHRIILLTLAILEVTFNAVSIILTFTNCKDLQPTWNKDLPNECLTGQKCYAYFQSAFNTAVDLYLVIVPTWIFWGLNLRLAVRVSLIVLMSFGLLAMAASLAKTISLKDITSPNFTGATSNLRTRGSKFHERTV</sequence>
<dbReference type="AlphaFoldDB" id="A0AAD6I9F4"/>
<dbReference type="PANTHER" id="PTHR33048:SF155">
    <property type="entry name" value="INTEGRAL MEMBRANE PROTEIN"/>
    <property type="match status" value="1"/>
</dbReference>
<dbReference type="Proteomes" id="UP001219568">
    <property type="component" value="Unassembled WGS sequence"/>
</dbReference>
<evidence type="ECO:0000256" key="2">
    <source>
        <dbReference type="ARBA" id="ARBA00022692"/>
    </source>
</evidence>
<name>A0AAD6I9F4_PENCN</name>
<proteinExistence type="inferred from homology"/>
<dbReference type="GO" id="GO:0016020">
    <property type="term" value="C:membrane"/>
    <property type="evidence" value="ECO:0007669"/>
    <property type="project" value="UniProtKB-SubCell"/>
</dbReference>
<feature type="domain" description="Rhodopsin" evidence="7">
    <location>
        <begin position="23"/>
        <end position="228"/>
    </location>
</feature>
<organism evidence="8 9">
    <name type="scientific">Penicillium canescens</name>
    <dbReference type="NCBI Taxonomy" id="5083"/>
    <lineage>
        <taxon>Eukaryota</taxon>
        <taxon>Fungi</taxon>
        <taxon>Dikarya</taxon>
        <taxon>Ascomycota</taxon>
        <taxon>Pezizomycotina</taxon>
        <taxon>Eurotiomycetes</taxon>
        <taxon>Eurotiomycetidae</taxon>
        <taxon>Eurotiales</taxon>
        <taxon>Aspergillaceae</taxon>
        <taxon>Penicillium</taxon>
    </lineage>
</organism>
<feature type="transmembrane region" description="Helical" evidence="6">
    <location>
        <begin position="81"/>
        <end position="104"/>
    </location>
</feature>
<keyword evidence="4 6" id="KW-0472">Membrane</keyword>
<evidence type="ECO:0000256" key="5">
    <source>
        <dbReference type="ARBA" id="ARBA00038359"/>
    </source>
</evidence>
<feature type="transmembrane region" description="Helical" evidence="6">
    <location>
        <begin position="192"/>
        <end position="214"/>
    </location>
</feature>
<reference evidence="8" key="1">
    <citation type="journal article" date="2023" name="IMA Fungus">
        <title>Comparative genomic study of the Penicillium genus elucidates a diverse pangenome and 15 lateral gene transfer events.</title>
        <authorList>
            <person name="Petersen C."/>
            <person name="Sorensen T."/>
            <person name="Nielsen M.R."/>
            <person name="Sondergaard T.E."/>
            <person name="Sorensen J.L."/>
            <person name="Fitzpatrick D.A."/>
            <person name="Frisvad J.C."/>
            <person name="Nielsen K.L."/>
        </authorList>
    </citation>
    <scope>NUCLEOTIDE SEQUENCE</scope>
    <source>
        <strain evidence="8">IBT 15450</strain>
    </source>
</reference>
<keyword evidence="9" id="KW-1185">Reference proteome</keyword>
<feature type="transmembrane region" description="Helical" evidence="6">
    <location>
        <begin position="6"/>
        <end position="27"/>
    </location>
</feature>